<dbReference type="CDD" id="cd00118">
    <property type="entry name" value="LysM"/>
    <property type="match status" value="1"/>
</dbReference>
<dbReference type="InterPro" id="IPR018392">
    <property type="entry name" value="LysM"/>
</dbReference>
<keyword evidence="4" id="KW-0677">Repeat</keyword>
<feature type="domain" description="LysM" evidence="8">
    <location>
        <begin position="48"/>
        <end position="91"/>
    </location>
</feature>
<feature type="chain" id="PRO_5039677284" evidence="7">
    <location>
        <begin position="24"/>
        <end position="234"/>
    </location>
</feature>
<dbReference type="SMART" id="SM00257">
    <property type="entry name" value="LysM"/>
    <property type="match status" value="1"/>
</dbReference>
<proteinExistence type="inferred from homology"/>
<name>A0A2S5GC21_9BACL</name>
<dbReference type="Gene3D" id="3.10.350.10">
    <property type="entry name" value="LysM domain"/>
    <property type="match status" value="1"/>
</dbReference>
<feature type="signal peptide" evidence="7">
    <location>
        <begin position="1"/>
        <end position="23"/>
    </location>
</feature>
<dbReference type="SUPFAM" id="SSF54106">
    <property type="entry name" value="LysM domain"/>
    <property type="match status" value="1"/>
</dbReference>
<comment type="caution">
    <text evidence="10">The sequence shown here is derived from an EMBL/GenBank/DDBJ whole genome shotgun (WGS) entry which is preliminary data.</text>
</comment>
<evidence type="ECO:0000256" key="5">
    <source>
        <dbReference type="ARBA" id="ARBA00022801"/>
    </source>
</evidence>
<dbReference type="PROSITE" id="PS51935">
    <property type="entry name" value="NLPC_P60"/>
    <property type="match status" value="1"/>
</dbReference>
<evidence type="ECO:0000256" key="6">
    <source>
        <dbReference type="ARBA" id="ARBA00022807"/>
    </source>
</evidence>
<dbReference type="PROSITE" id="PS51782">
    <property type="entry name" value="LYSM"/>
    <property type="match status" value="1"/>
</dbReference>
<evidence type="ECO:0000256" key="2">
    <source>
        <dbReference type="ARBA" id="ARBA00022670"/>
    </source>
</evidence>
<evidence type="ECO:0000259" key="8">
    <source>
        <dbReference type="PROSITE" id="PS51782"/>
    </source>
</evidence>
<organism evidence="10 11">
    <name type="scientific">Jeotgalibacillus proteolyticus</name>
    <dbReference type="NCBI Taxonomy" id="2082395"/>
    <lineage>
        <taxon>Bacteria</taxon>
        <taxon>Bacillati</taxon>
        <taxon>Bacillota</taxon>
        <taxon>Bacilli</taxon>
        <taxon>Bacillales</taxon>
        <taxon>Caryophanaceae</taxon>
        <taxon>Jeotgalibacillus</taxon>
    </lineage>
</organism>
<evidence type="ECO:0000256" key="1">
    <source>
        <dbReference type="ARBA" id="ARBA00007074"/>
    </source>
</evidence>
<keyword evidence="11" id="KW-1185">Reference proteome</keyword>
<evidence type="ECO:0000313" key="11">
    <source>
        <dbReference type="Proteomes" id="UP000239047"/>
    </source>
</evidence>
<dbReference type="InterPro" id="IPR051202">
    <property type="entry name" value="Peptidase_C40"/>
</dbReference>
<keyword evidence="2" id="KW-0645">Protease</keyword>
<dbReference type="Gene3D" id="3.90.1720.10">
    <property type="entry name" value="endopeptidase domain like (from Nostoc punctiforme)"/>
    <property type="match status" value="1"/>
</dbReference>
<dbReference type="OrthoDB" id="9813368at2"/>
<evidence type="ECO:0000256" key="4">
    <source>
        <dbReference type="ARBA" id="ARBA00022737"/>
    </source>
</evidence>
<evidence type="ECO:0000256" key="3">
    <source>
        <dbReference type="ARBA" id="ARBA00022729"/>
    </source>
</evidence>
<feature type="domain" description="NlpC/P60" evidence="9">
    <location>
        <begin position="112"/>
        <end position="233"/>
    </location>
</feature>
<keyword evidence="5 10" id="KW-0378">Hydrolase</keyword>
<protein>
    <submittedName>
        <fullName evidence="10">Glycoside hydrolase</fullName>
    </submittedName>
</protein>
<keyword evidence="6" id="KW-0788">Thiol protease</keyword>
<dbReference type="GO" id="GO:0006508">
    <property type="term" value="P:proteolysis"/>
    <property type="evidence" value="ECO:0007669"/>
    <property type="project" value="UniProtKB-KW"/>
</dbReference>
<dbReference type="InterPro" id="IPR036779">
    <property type="entry name" value="LysM_dom_sf"/>
</dbReference>
<dbReference type="SUPFAM" id="SSF54001">
    <property type="entry name" value="Cysteine proteinases"/>
    <property type="match status" value="1"/>
</dbReference>
<dbReference type="InterPro" id="IPR038765">
    <property type="entry name" value="Papain-like_cys_pep_sf"/>
</dbReference>
<dbReference type="RefSeq" id="WP_104058393.1">
    <property type="nucleotide sequence ID" value="NZ_PREZ01000004.1"/>
</dbReference>
<dbReference type="GO" id="GO:0008234">
    <property type="term" value="F:cysteine-type peptidase activity"/>
    <property type="evidence" value="ECO:0007669"/>
    <property type="project" value="UniProtKB-KW"/>
</dbReference>
<evidence type="ECO:0000313" key="10">
    <source>
        <dbReference type="EMBL" id="PPA70443.1"/>
    </source>
</evidence>
<dbReference type="PANTHER" id="PTHR47053">
    <property type="entry name" value="MUREIN DD-ENDOPEPTIDASE MEPH-RELATED"/>
    <property type="match status" value="1"/>
</dbReference>
<accession>A0A2S5GC21</accession>
<dbReference type="AlphaFoldDB" id="A0A2S5GC21"/>
<comment type="similarity">
    <text evidence="1">Belongs to the peptidase C40 family.</text>
</comment>
<dbReference type="PANTHER" id="PTHR47053:SF1">
    <property type="entry name" value="MUREIN DD-ENDOPEPTIDASE MEPH-RELATED"/>
    <property type="match status" value="1"/>
</dbReference>
<dbReference type="EMBL" id="PREZ01000004">
    <property type="protein sequence ID" value="PPA70443.1"/>
    <property type="molecule type" value="Genomic_DNA"/>
</dbReference>
<dbReference type="Proteomes" id="UP000239047">
    <property type="component" value="Unassembled WGS sequence"/>
</dbReference>
<evidence type="ECO:0000259" key="9">
    <source>
        <dbReference type="PROSITE" id="PS51935"/>
    </source>
</evidence>
<dbReference type="Pfam" id="PF01476">
    <property type="entry name" value="LysM"/>
    <property type="match status" value="1"/>
</dbReference>
<keyword evidence="3 7" id="KW-0732">Signal</keyword>
<evidence type="ECO:0000256" key="7">
    <source>
        <dbReference type="SAM" id="SignalP"/>
    </source>
</evidence>
<sequence length="234" mass="24841">MKRAGVIMTILTVSLFAGFASQAEGITNAEGVRSSDAPMEDQAAPSQIIYTVKSGDTLYSIATNHSMTVDKLMEVNQLSGTLILPGQELAVSGELTTPAPAAAPASETPATSVSVQTVITIAKEQMGIPYVWGGSTPDGFDCSGFIYYVFKQAGLPFGRTTAEGQHALTANVSSPQAGDLVFFENTYKVGISHVGIYLGNNQFIHTNDGEGVHITDLDNAYWQEKFAGFGRFTN</sequence>
<reference evidence="10 11" key="1">
    <citation type="submission" date="2018-02" db="EMBL/GenBank/DDBJ databases">
        <title>Jeotgalibacillus proteolyticum sp. nov. a protease producing bacterium isolated from ocean sediments of Laizhou Bay.</title>
        <authorList>
            <person name="Li Y."/>
        </authorList>
    </citation>
    <scope>NUCLEOTIDE SEQUENCE [LARGE SCALE GENOMIC DNA]</scope>
    <source>
        <strain evidence="10 11">22-7</strain>
    </source>
</reference>
<gene>
    <name evidence="10" type="ORF">C4B60_12785</name>
</gene>
<dbReference type="Pfam" id="PF00877">
    <property type="entry name" value="NLPC_P60"/>
    <property type="match status" value="1"/>
</dbReference>
<dbReference type="InterPro" id="IPR000064">
    <property type="entry name" value="NLP_P60_dom"/>
</dbReference>